<proteinExistence type="predicted"/>
<gene>
    <name evidence="1" type="ORF">DPMN_146007</name>
</gene>
<sequence length="100" mass="11740">MLSNCTVHKHMYSTLLDAPKIVGYHSRDIHMQVCERTPRVVMWCNVTGQPSPSVKWFYRKDENSPQTCKKIHQLFVCDIVPELFPLLQRMYLFVQSDISP</sequence>
<dbReference type="EMBL" id="JAIWYP010000007">
    <property type="protein sequence ID" value="KAH3792510.1"/>
    <property type="molecule type" value="Genomic_DNA"/>
</dbReference>
<keyword evidence="2" id="KW-1185">Reference proteome</keyword>
<dbReference type="Gene3D" id="2.60.40.10">
    <property type="entry name" value="Immunoglobulins"/>
    <property type="match status" value="1"/>
</dbReference>
<name>A0A9D4F9K0_DREPO</name>
<protein>
    <recommendedName>
        <fullName evidence="3">Ig-like domain-containing protein</fullName>
    </recommendedName>
</protein>
<reference evidence="1" key="1">
    <citation type="journal article" date="2019" name="bioRxiv">
        <title>The Genome of the Zebra Mussel, Dreissena polymorpha: A Resource for Invasive Species Research.</title>
        <authorList>
            <person name="McCartney M.A."/>
            <person name="Auch B."/>
            <person name="Kono T."/>
            <person name="Mallez S."/>
            <person name="Zhang Y."/>
            <person name="Obille A."/>
            <person name="Becker A."/>
            <person name="Abrahante J.E."/>
            <person name="Garbe J."/>
            <person name="Badalamenti J.P."/>
            <person name="Herman A."/>
            <person name="Mangelson H."/>
            <person name="Liachko I."/>
            <person name="Sullivan S."/>
            <person name="Sone E.D."/>
            <person name="Koren S."/>
            <person name="Silverstein K.A.T."/>
            <person name="Beckman K.B."/>
            <person name="Gohl D.M."/>
        </authorList>
    </citation>
    <scope>NUCLEOTIDE SEQUENCE</scope>
    <source>
        <strain evidence="1">Duluth1</strain>
        <tissue evidence="1">Whole animal</tissue>
    </source>
</reference>
<dbReference type="Proteomes" id="UP000828390">
    <property type="component" value="Unassembled WGS sequence"/>
</dbReference>
<comment type="caution">
    <text evidence="1">The sequence shown here is derived from an EMBL/GenBank/DDBJ whole genome shotgun (WGS) entry which is preliminary data.</text>
</comment>
<accession>A0A9D4F9K0</accession>
<organism evidence="1 2">
    <name type="scientific">Dreissena polymorpha</name>
    <name type="common">Zebra mussel</name>
    <name type="synonym">Mytilus polymorpha</name>
    <dbReference type="NCBI Taxonomy" id="45954"/>
    <lineage>
        <taxon>Eukaryota</taxon>
        <taxon>Metazoa</taxon>
        <taxon>Spiralia</taxon>
        <taxon>Lophotrochozoa</taxon>
        <taxon>Mollusca</taxon>
        <taxon>Bivalvia</taxon>
        <taxon>Autobranchia</taxon>
        <taxon>Heteroconchia</taxon>
        <taxon>Euheterodonta</taxon>
        <taxon>Imparidentia</taxon>
        <taxon>Neoheterodontei</taxon>
        <taxon>Myida</taxon>
        <taxon>Dreissenoidea</taxon>
        <taxon>Dreissenidae</taxon>
        <taxon>Dreissena</taxon>
    </lineage>
</organism>
<evidence type="ECO:0008006" key="3">
    <source>
        <dbReference type="Google" id="ProtNLM"/>
    </source>
</evidence>
<evidence type="ECO:0000313" key="1">
    <source>
        <dbReference type="EMBL" id="KAH3792510.1"/>
    </source>
</evidence>
<dbReference type="InterPro" id="IPR013783">
    <property type="entry name" value="Ig-like_fold"/>
</dbReference>
<evidence type="ECO:0000313" key="2">
    <source>
        <dbReference type="Proteomes" id="UP000828390"/>
    </source>
</evidence>
<dbReference type="AlphaFoldDB" id="A0A9D4F9K0"/>
<reference evidence="1" key="2">
    <citation type="submission" date="2020-11" db="EMBL/GenBank/DDBJ databases">
        <authorList>
            <person name="McCartney M.A."/>
            <person name="Auch B."/>
            <person name="Kono T."/>
            <person name="Mallez S."/>
            <person name="Becker A."/>
            <person name="Gohl D.M."/>
            <person name="Silverstein K.A.T."/>
            <person name="Koren S."/>
            <person name="Bechman K.B."/>
            <person name="Herman A."/>
            <person name="Abrahante J.E."/>
            <person name="Garbe J."/>
        </authorList>
    </citation>
    <scope>NUCLEOTIDE SEQUENCE</scope>
    <source>
        <strain evidence="1">Duluth1</strain>
        <tissue evidence="1">Whole animal</tissue>
    </source>
</reference>